<dbReference type="PANTHER" id="PTHR43255">
    <property type="entry name" value="IRON-SULFUR-BINDING OXIDOREDUCTASE FADF-RELATED-RELATED"/>
    <property type="match status" value="1"/>
</dbReference>
<dbReference type="Pfam" id="PF13534">
    <property type="entry name" value="Fer4_17"/>
    <property type="match status" value="1"/>
</dbReference>
<dbReference type="GO" id="GO:0051539">
    <property type="term" value="F:4 iron, 4 sulfur cluster binding"/>
    <property type="evidence" value="ECO:0007669"/>
    <property type="project" value="UniProtKB-KW"/>
</dbReference>
<keyword evidence="2" id="KW-0479">Metal-binding</keyword>
<dbReference type="Gene3D" id="3.50.50.60">
    <property type="entry name" value="FAD/NAD(P)-binding domain"/>
    <property type="match status" value="1"/>
</dbReference>
<keyword evidence="4" id="KW-0408">Iron</keyword>
<dbReference type="RefSeq" id="WP_066606156.1">
    <property type="nucleotide sequence ID" value="NZ_CP014230.1"/>
</dbReference>
<evidence type="ECO:0000313" key="7">
    <source>
        <dbReference type="EMBL" id="AMD93179.1"/>
    </source>
</evidence>
<dbReference type="Proteomes" id="UP000063964">
    <property type="component" value="Chromosome"/>
</dbReference>
<dbReference type="PROSITE" id="PS00198">
    <property type="entry name" value="4FE4S_FER_1"/>
    <property type="match status" value="1"/>
</dbReference>
<keyword evidence="5" id="KW-0411">Iron-sulfur</keyword>
<keyword evidence="8" id="KW-1185">Reference proteome</keyword>
<dbReference type="InterPro" id="IPR017900">
    <property type="entry name" value="4Fe4S_Fe_S_CS"/>
</dbReference>
<dbReference type="KEGG" id="doa:AXF15_08750"/>
<evidence type="ECO:0000256" key="4">
    <source>
        <dbReference type="ARBA" id="ARBA00023004"/>
    </source>
</evidence>
<dbReference type="GO" id="GO:0046872">
    <property type="term" value="F:metal ion binding"/>
    <property type="evidence" value="ECO:0007669"/>
    <property type="project" value="UniProtKB-KW"/>
</dbReference>
<dbReference type="GO" id="GO:0016491">
    <property type="term" value="F:oxidoreductase activity"/>
    <property type="evidence" value="ECO:0007669"/>
    <property type="project" value="UniProtKB-KW"/>
</dbReference>
<dbReference type="PROSITE" id="PS51379">
    <property type="entry name" value="4FE4S_FER_2"/>
    <property type="match status" value="1"/>
</dbReference>
<evidence type="ECO:0000259" key="6">
    <source>
        <dbReference type="PROSITE" id="PS51379"/>
    </source>
</evidence>
<keyword evidence="3" id="KW-0560">Oxidoreductase</keyword>
<name>A0A0X8JQM5_9BACT</name>
<organism evidence="7 8">
    <name type="scientific">Desulfomicrobium orale DSM 12838</name>
    <dbReference type="NCBI Taxonomy" id="888061"/>
    <lineage>
        <taxon>Bacteria</taxon>
        <taxon>Pseudomonadati</taxon>
        <taxon>Thermodesulfobacteriota</taxon>
        <taxon>Desulfovibrionia</taxon>
        <taxon>Desulfovibrionales</taxon>
        <taxon>Desulfomicrobiaceae</taxon>
        <taxon>Desulfomicrobium</taxon>
    </lineage>
</organism>
<dbReference type="Gene3D" id="1.10.1060.10">
    <property type="entry name" value="Alpha-helical ferredoxin"/>
    <property type="match status" value="2"/>
</dbReference>
<dbReference type="InterPro" id="IPR028261">
    <property type="entry name" value="DPD_II"/>
</dbReference>
<dbReference type="InterPro" id="IPR009051">
    <property type="entry name" value="Helical_ferredxn"/>
</dbReference>
<dbReference type="GO" id="GO:0005886">
    <property type="term" value="C:plasma membrane"/>
    <property type="evidence" value="ECO:0007669"/>
    <property type="project" value="TreeGrafter"/>
</dbReference>
<evidence type="ECO:0000256" key="3">
    <source>
        <dbReference type="ARBA" id="ARBA00023002"/>
    </source>
</evidence>
<dbReference type="OrthoDB" id="9803192at2"/>
<gene>
    <name evidence="7" type="ORF">AXF15_08750</name>
</gene>
<evidence type="ECO:0000256" key="2">
    <source>
        <dbReference type="ARBA" id="ARBA00022723"/>
    </source>
</evidence>
<dbReference type="PANTHER" id="PTHR43255:SF1">
    <property type="entry name" value="IRON-SULFUR-BINDING OXIDOREDUCTASE FADF-RELATED"/>
    <property type="match status" value="1"/>
</dbReference>
<dbReference type="InterPro" id="IPR017896">
    <property type="entry name" value="4Fe4S_Fe-S-bd"/>
</dbReference>
<dbReference type="InterPro" id="IPR036188">
    <property type="entry name" value="FAD/NAD-bd_sf"/>
</dbReference>
<dbReference type="SUPFAM" id="SSF51905">
    <property type="entry name" value="FAD/NAD(P)-binding domain"/>
    <property type="match status" value="2"/>
</dbReference>
<evidence type="ECO:0000256" key="1">
    <source>
        <dbReference type="ARBA" id="ARBA00022485"/>
    </source>
</evidence>
<accession>A0A0X8JQM5</accession>
<feature type="domain" description="4Fe-4S ferredoxin-type" evidence="6">
    <location>
        <begin position="343"/>
        <end position="373"/>
    </location>
</feature>
<protein>
    <recommendedName>
        <fullName evidence="6">4Fe-4S ferredoxin-type domain-containing protein</fullName>
    </recommendedName>
</protein>
<reference evidence="8" key="1">
    <citation type="submission" date="2016-02" db="EMBL/GenBank/DDBJ databases">
        <authorList>
            <person name="Holder M.E."/>
            <person name="Ajami N.J."/>
            <person name="Petrosino J.F."/>
        </authorList>
    </citation>
    <scope>NUCLEOTIDE SEQUENCE [LARGE SCALE GENOMIC DNA]</scope>
    <source>
        <strain evidence="8">DSM 12838</strain>
    </source>
</reference>
<sequence>MDQKELREWEAKCIQEEPPACRAGCPLGVDARAFVLAMGRDNPRAAWAVLEKTMPLAGITARLCEAPCEKFCLRKDLGGPLAIGLLERSCAARCDTRAKILRLPARPKKAAVIGSGPSSLAVAFDLGKKGYPVTVYHLDTAPGGWLRDLPDEILPARVLDEEIRILESLRVFFAAAESLDLALIEAHPADAVYIGQDDHTDPALLAALGKADARTMALEKPGWFTGGAVPCEFRFIGALSHGREAATSMDRHLQGASLTASRVFPRSGHTDLFTNLQGIRPEPRIVPAPPGGYVPQEATQEASRCIDCQCLECVRHCVYLREYGAYPKTYARRVFNNSAIVQGARQANKFINSCALCGQCEVLCPNSFSMADMCLDARRQMVREKRMPPSAHWFALEEMRSARSEGALLAHGPGQDKSAVLFFPGCQLAGIRPDQTARLYERLLELEPATGVWLDCCGAPAHWSGRTGEFSGLCDDLRQLWEQSGQPRILAACSTCLKMFREHLPGLEVLSVWIFLAEHPVKGTAAPGLPLALSDPCTARHDGLTRAAVRALLEKAGQPLAPLPMSGELTECCGFGGLMDSANPDLARKTAEARAAQSDDCFLTYCAMCRDQLARTRKPVLHMLDVLFPDAAHPAGEPPAGISTRRANRRRLKNDLLSGCGRPPAPAAPWESLPLSISGPVAELLEKRRILEDDLRRVLFRAKESGEYFTHGEDGREVASARLGEVTFWVEYRPLDGGSEILNVWSHRMRIGKEGA</sequence>
<dbReference type="SUPFAM" id="SSF46548">
    <property type="entry name" value="alpha-helical ferredoxin"/>
    <property type="match status" value="1"/>
</dbReference>
<keyword evidence="1" id="KW-0004">4Fe-4S</keyword>
<dbReference type="Pfam" id="PF02754">
    <property type="entry name" value="CCG"/>
    <property type="match status" value="2"/>
</dbReference>
<evidence type="ECO:0000256" key="5">
    <source>
        <dbReference type="ARBA" id="ARBA00023014"/>
    </source>
</evidence>
<evidence type="ECO:0000313" key="8">
    <source>
        <dbReference type="Proteomes" id="UP000063964"/>
    </source>
</evidence>
<dbReference type="Pfam" id="PF14691">
    <property type="entry name" value="Fer4_20"/>
    <property type="match status" value="1"/>
</dbReference>
<dbReference type="STRING" id="888061.AXF15_08750"/>
<dbReference type="InterPro" id="IPR051460">
    <property type="entry name" value="HdrC_iron-sulfur_subunit"/>
</dbReference>
<dbReference type="NCBIfam" id="NF045663">
    <property type="entry name" value="diclust_near_Sec"/>
    <property type="match status" value="1"/>
</dbReference>
<proteinExistence type="predicted"/>
<dbReference type="AlphaFoldDB" id="A0A0X8JQM5"/>
<dbReference type="InterPro" id="IPR004017">
    <property type="entry name" value="Cys_rich_dom"/>
</dbReference>
<dbReference type="EMBL" id="CP014230">
    <property type="protein sequence ID" value="AMD93179.1"/>
    <property type="molecule type" value="Genomic_DNA"/>
</dbReference>